<gene>
    <name evidence="2" type="ORF">FN961_23440</name>
</gene>
<dbReference type="RefSeq" id="WP_144042571.1">
    <property type="nucleotide sequence ID" value="NZ_BMPL01000048.1"/>
</dbReference>
<comment type="caution">
    <text evidence="2">The sequence shown here is derived from an EMBL/GenBank/DDBJ whole genome shotgun (WGS) entry which is preliminary data.</text>
</comment>
<evidence type="ECO:0000313" key="3">
    <source>
        <dbReference type="Proteomes" id="UP000318126"/>
    </source>
</evidence>
<dbReference type="AlphaFoldDB" id="A0A553JGR8"/>
<evidence type="ECO:0000256" key="1">
    <source>
        <dbReference type="HAMAP-Rule" id="MF_00816"/>
    </source>
</evidence>
<dbReference type="OrthoDB" id="5771474at2"/>
<comment type="similarity">
    <text evidence="1">Belongs to the UPF0352 family.</text>
</comment>
<dbReference type="Gene3D" id="1.10.3390.10">
    <property type="entry name" value="YejL-like"/>
    <property type="match status" value="1"/>
</dbReference>
<evidence type="ECO:0000313" key="2">
    <source>
        <dbReference type="EMBL" id="TRY11640.1"/>
    </source>
</evidence>
<accession>A0A553JGR8</accession>
<keyword evidence="3" id="KW-1185">Reference proteome</keyword>
<sequence length="71" mass="7698">MAIQSKYSNIQVESIIAELSAVLDKHQAPTDLRLMVLGNCVTDLLARKVPSESRAKVAEQFSKALAQSVKG</sequence>
<dbReference type="HAMAP" id="MF_00816">
    <property type="entry name" value="UPF0352"/>
    <property type="match status" value="1"/>
</dbReference>
<dbReference type="Pfam" id="PF07208">
    <property type="entry name" value="DUF1414"/>
    <property type="match status" value="1"/>
</dbReference>
<dbReference type="InterPro" id="IPR009857">
    <property type="entry name" value="UPF0352"/>
</dbReference>
<organism evidence="2 3">
    <name type="scientific">Shewanella hanedai</name>
    <name type="common">Alteromonas hanedai</name>
    <dbReference type="NCBI Taxonomy" id="25"/>
    <lineage>
        <taxon>Bacteria</taxon>
        <taxon>Pseudomonadati</taxon>
        <taxon>Pseudomonadota</taxon>
        <taxon>Gammaproteobacteria</taxon>
        <taxon>Alteromonadales</taxon>
        <taxon>Shewanellaceae</taxon>
        <taxon>Shewanella</taxon>
    </lineage>
</organism>
<name>A0A553JGR8_SHEHA</name>
<dbReference type="SUPFAM" id="SSF158651">
    <property type="entry name" value="YejL-like"/>
    <property type="match status" value="1"/>
</dbReference>
<dbReference type="PIRSF" id="PIRSF006188">
    <property type="entry name" value="UCP006188"/>
    <property type="match status" value="1"/>
</dbReference>
<dbReference type="NCBIfam" id="NF010242">
    <property type="entry name" value="PRK13689.1"/>
    <property type="match status" value="1"/>
</dbReference>
<dbReference type="EMBL" id="VKGK01000045">
    <property type="protein sequence ID" value="TRY11640.1"/>
    <property type="molecule type" value="Genomic_DNA"/>
</dbReference>
<proteinExistence type="inferred from homology"/>
<dbReference type="InterPro" id="IPR023202">
    <property type="entry name" value="YejL_sf"/>
</dbReference>
<reference evidence="3" key="1">
    <citation type="submission" date="2019-07" db="EMBL/GenBank/DDBJ databases">
        <title>Shewanella sp. YLB-08 draft genomic sequence.</title>
        <authorList>
            <person name="Yu L."/>
        </authorList>
    </citation>
    <scope>NUCLEOTIDE SEQUENCE [LARGE SCALE GENOMIC DNA]</scope>
    <source>
        <strain evidence="3">JCM 20706</strain>
    </source>
</reference>
<protein>
    <recommendedName>
        <fullName evidence="1">UPF0352 protein FN961_23440</fullName>
    </recommendedName>
</protein>
<dbReference type="Proteomes" id="UP000318126">
    <property type="component" value="Unassembled WGS sequence"/>
</dbReference>